<evidence type="ECO:0000256" key="1">
    <source>
        <dbReference type="SAM" id="SignalP"/>
    </source>
</evidence>
<keyword evidence="1" id="KW-0732">Signal</keyword>
<dbReference type="EMBL" id="FQWQ01000004">
    <property type="protein sequence ID" value="SHH78467.1"/>
    <property type="molecule type" value="Genomic_DNA"/>
</dbReference>
<organism evidence="2 3">
    <name type="scientific">Chryseolinea serpens</name>
    <dbReference type="NCBI Taxonomy" id="947013"/>
    <lineage>
        <taxon>Bacteria</taxon>
        <taxon>Pseudomonadati</taxon>
        <taxon>Bacteroidota</taxon>
        <taxon>Cytophagia</taxon>
        <taxon>Cytophagales</taxon>
        <taxon>Fulvivirgaceae</taxon>
        <taxon>Chryseolinea</taxon>
    </lineage>
</organism>
<reference evidence="2 3" key="1">
    <citation type="submission" date="2016-11" db="EMBL/GenBank/DDBJ databases">
        <authorList>
            <person name="Jaros S."/>
            <person name="Januszkiewicz K."/>
            <person name="Wedrychowicz H."/>
        </authorList>
    </citation>
    <scope>NUCLEOTIDE SEQUENCE [LARGE SCALE GENOMIC DNA]</scope>
    <source>
        <strain evidence="2 3">DSM 24574</strain>
    </source>
</reference>
<dbReference type="PANTHER" id="PTHR36057:SF1">
    <property type="entry name" value="LIPOPROTEIN LIPID ATTACHMENT SITE-LIKE PROTEIN, PUTATIVE (DUF1223)-RELATED"/>
    <property type="match status" value="1"/>
</dbReference>
<name>A0A1M5VTC4_9BACT</name>
<dbReference type="AlphaFoldDB" id="A0A1M5VTC4"/>
<feature type="chain" id="PRO_5012070412" description="DUF1223 domain-containing protein" evidence="1">
    <location>
        <begin position="22"/>
        <end position="267"/>
    </location>
</feature>
<dbReference type="InterPro" id="IPR036249">
    <property type="entry name" value="Thioredoxin-like_sf"/>
</dbReference>
<dbReference type="Pfam" id="PF06764">
    <property type="entry name" value="DUF1223"/>
    <property type="match status" value="1"/>
</dbReference>
<dbReference type="STRING" id="947013.SAMN04488109_5392"/>
<dbReference type="SUPFAM" id="SSF52833">
    <property type="entry name" value="Thioredoxin-like"/>
    <property type="match status" value="1"/>
</dbReference>
<keyword evidence="3" id="KW-1185">Reference proteome</keyword>
<dbReference type="RefSeq" id="WP_073140809.1">
    <property type="nucleotide sequence ID" value="NZ_FQWQ01000004.1"/>
</dbReference>
<dbReference type="Proteomes" id="UP000184212">
    <property type="component" value="Unassembled WGS sequence"/>
</dbReference>
<dbReference type="InterPro" id="IPR010634">
    <property type="entry name" value="DUF1223"/>
</dbReference>
<feature type="signal peptide" evidence="1">
    <location>
        <begin position="1"/>
        <end position="21"/>
    </location>
</feature>
<protein>
    <recommendedName>
        <fullName evidence="4">DUF1223 domain-containing protein</fullName>
    </recommendedName>
</protein>
<proteinExistence type="predicted"/>
<accession>A0A1M5VTC4</accession>
<evidence type="ECO:0000313" key="2">
    <source>
        <dbReference type="EMBL" id="SHH78467.1"/>
    </source>
</evidence>
<evidence type="ECO:0000313" key="3">
    <source>
        <dbReference type="Proteomes" id="UP000184212"/>
    </source>
</evidence>
<dbReference type="OrthoDB" id="9808254at2"/>
<dbReference type="Gene3D" id="3.40.30.10">
    <property type="entry name" value="Glutaredoxin"/>
    <property type="match status" value="1"/>
</dbReference>
<evidence type="ECO:0008006" key="4">
    <source>
        <dbReference type="Google" id="ProtNLM"/>
    </source>
</evidence>
<sequence length="267" mass="29022">MNTIKVVALTIGLLGVLAAVAAAVKSSQVENSKKKLQAGENPGGFAVVELFTSEGCSSCPPADELVERIRKSNPDGVYILAFHVDYWDHQGWKDSFGDPEFTARQRQYAEWLGLQGLYTPQVVVNGATEYVGSHSGPILGAIAEGLEQASTKTLALEGTVEGDKVNIRYQGDGDEKNSELVLTLVEQSAQSHVRAGENSGRRLSHVQIVRRMLHVPLGGDRKKEIAMNLPGDFTEKGWEVIGFVQRKTDGRITAVDRFDFQSALPGK</sequence>
<gene>
    <name evidence="2" type="ORF">SAMN04488109_5392</name>
</gene>
<dbReference type="PANTHER" id="PTHR36057">
    <property type="match status" value="1"/>
</dbReference>